<keyword evidence="2" id="KW-0812">Transmembrane</keyword>
<dbReference type="HOGENOM" id="CLU_096487_0_0_9"/>
<keyword evidence="2" id="KW-0472">Membrane</keyword>
<comment type="caution">
    <text evidence="3">The sequence shown here is derived from an EMBL/GenBank/DDBJ whole genome shotgun (WGS) entry which is preliminary data.</text>
</comment>
<reference evidence="4" key="1">
    <citation type="submission" date="2013-12" db="EMBL/GenBank/DDBJ databases">
        <title>Genome sequences of Streptococcus thermophilus strains MTH17CL396 and M17PTZA496 isolated from Fontina cheese in Valle d'Aosta region (Italy).</title>
        <authorList>
            <person name="Treu L."/>
            <person name="Giacomini A."/>
            <person name="Corich V."/>
            <person name="Vendramin V."/>
            <person name="Bovo B."/>
        </authorList>
    </citation>
    <scope>NUCLEOTIDE SEQUENCE [LARGE SCALE GENOMIC DNA]</scope>
    <source>
        <strain evidence="4">M17PTZA496</strain>
    </source>
</reference>
<dbReference type="RefSeq" id="WP_223899692.1">
    <property type="nucleotide sequence ID" value="NZ_CM002372.1"/>
</dbReference>
<evidence type="ECO:0000256" key="1">
    <source>
        <dbReference type="SAM" id="MobiDB-lite"/>
    </source>
</evidence>
<protein>
    <submittedName>
        <fullName evidence="3">Uncharacterized protein</fullName>
    </submittedName>
</protein>
<proteinExistence type="predicted"/>
<evidence type="ECO:0000313" key="4">
    <source>
        <dbReference type="Proteomes" id="UP000024559"/>
    </source>
</evidence>
<dbReference type="EMBL" id="AZJT01000054">
    <property type="protein sequence ID" value="ETW89080.1"/>
    <property type="molecule type" value="Genomic_DNA"/>
</dbReference>
<dbReference type="Proteomes" id="UP000024559">
    <property type="component" value="Chromosome"/>
</dbReference>
<feature type="region of interest" description="Disordered" evidence="1">
    <location>
        <begin position="61"/>
        <end position="88"/>
    </location>
</feature>
<evidence type="ECO:0000313" key="3">
    <source>
        <dbReference type="EMBL" id="ETW89080.1"/>
    </source>
</evidence>
<dbReference type="PATRIC" id="fig|1433289.7.peg.1412"/>
<feature type="compositionally biased region" description="Low complexity" evidence="1">
    <location>
        <begin position="76"/>
        <end position="88"/>
    </location>
</feature>
<organism evidence="3 4">
    <name type="scientific">Streptococcus thermophilus M17PTZA496</name>
    <dbReference type="NCBI Taxonomy" id="1433289"/>
    <lineage>
        <taxon>Bacteria</taxon>
        <taxon>Bacillati</taxon>
        <taxon>Bacillota</taxon>
        <taxon>Bacilli</taxon>
        <taxon>Lactobacillales</taxon>
        <taxon>Streptococcaceae</taxon>
        <taxon>Streptococcus</taxon>
    </lineage>
</organism>
<sequence>MSEFRRRKTERTRGRKVSSFNKLKDPKKIRWVIGGIALIAVLIPLLTLVWYSNNQNENVTNPWKNGQLAKSKEGSSSDSKSSQVDTSSLSDQQLGDWFFSTYAEEQGSTGDNYKNLGWSVYSWKDDDDGLVYAQLYDAYGNDALLFRVNTKEQLEAYGGIDGSSGSWDVVSKTYKRS</sequence>
<evidence type="ECO:0000256" key="2">
    <source>
        <dbReference type="SAM" id="Phobius"/>
    </source>
</evidence>
<keyword evidence="2" id="KW-1133">Transmembrane helix</keyword>
<gene>
    <name evidence="3" type="ORF">X841_06870</name>
</gene>
<name>A0A0E2Q0Y3_STRTR</name>
<feature type="transmembrane region" description="Helical" evidence="2">
    <location>
        <begin position="31"/>
        <end position="51"/>
    </location>
</feature>
<dbReference type="AlphaFoldDB" id="A0A0E2Q0Y3"/>
<accession>A0A0E2Q0Y3</accession>